<evidence type="ECO:0000256" key="3">
    <source>
        <dbReference type="ARBA" id="ARBA00010183"/>
    </source>
</evidence>
<evidence type="ECO:0000256" key="6">
    <source>
        <dbReference type="ARBA" id="ARBA00022552"/>
    </source>
</evidence>
<dbReference type="PROSITE" id="PS00517">
    <property type="entry name" value="RNASE_3_1"/>
    <property type="match status" value="1"/>
</dbReference>
<dbReference type="SUPFAM" id="SSF69065">
    <property type="entry name" value="RNase III domain-like"/>
    <property type="match status" value="1"/>
</dbReference>
<evidence type="ECO:0000256" key="12">
    <source>
        <dbReference type="ARBA" id="ARBA00022801"/>
    </source>
</evidence>
<dbReference type="SMART" id="SM00358">
    <property type="entry name" value="DSRM"/>
    <property type="match status" value="1"/>
</dbReference>
<comment type="subunit">
    <text evidence="4 15">Homodimer.</text>
</comment>
<dbReference type="AlphaFoldDB" id="A0A8J6N5V1"/>
<evidence type="ECO:0000256" key="8">
    <source>
        <dbReference type="ARBA" id="ARBA00022694"/>
    </source>
</evidence>
<dbReference type="CDD" id="cd10845">
    <property type="entry name" value="DSRM_RNAse_III_family"/>
    <property type="match status" value="1"/>
</dbReference>
<dbReference type="GO" id="GO:0004525">
    <property type="term" value="F:ribonuclease III activity"/>
    <property type="evidence" value="ECO:0007669"/>
    <property type="project" value="UniProtKB-UniRule"/>
</dbReference>
<keyword evidence="12 15" id="KW-0378">Hydrolase</keyword>
<dbReference type="InterPro" id="IPR014720">
    <property type="entry name" value="dsRBD_dom"/>
</dbReference>
<dbReference type="EMBL" id="JACNLL010000073">
    <property type="protein sequence ID" value="MBC8199999.1"/>
    <property type="molecule type" value="Genomic_DNA"/>
</dbReference>
<dbReference type="GO" id="GO:0006397">
    <property type="term" value="P:mRNA processing"/>
    <property type="evidence" value="ECO:0007669"/>
    <property type="project" value="UniProtKB-UniRule"/>
</dbReference>
<dbReference type="GO" id="GO:0008033">
    <property type="term" value="P:tRNA processing"/>
    <property type="evidence" value="ECO:0007669"/>
    <property type="project" value="UniProtKB-KW"/>
</dbReference>
<keyword evidence="8 15" id="KW-0819">tRNA processing</keyword>
<comment type="similarity">
    <text evidence="3">Belongs to the ribonuclease III family.</text>
</comment>
<dbReference type="Pfam" id="PF14622">
    <property type="entry name" value="Ribonucleas_3_3"/>
    <property type="match status" value="1"/>
</dbReference>
<dbReference type="Proteomes" id="UP000603545">
    <property type="component" value="Unassembled WGS sequence"/>
</dbReference>
<evidence type="ECO:0000256" key="15">
    <source>
        <dbReference type="HAMAP-Rule" id="MF_00104"/>
    </source>
</evidence>
<feature type="domain" description="RNase III" evidence="17">
    <location>
        <begin position="6"/>
        <end position="135"/>
    </location>
</feature>
<protein>
    <recommendedName>
        <fullName evidence="15">Ribonuclease 3</fullName>
        <ecNumber evidence="15">3.1.26.3</ecNumber>
    </recommendedName>
    <alternativeName>
        <fullName evidence="15">Ribonuclease III</fullName>
        <shortName evidence="15">RNase III</shortName>
    </alternativeName>
</protein>
<comment type="function">
    <text evidence="15">Digests double-stranded RNA. Involved in the processing of primary rRNA transcript to yield the immediate precursors to the large and small rRNAs (23S and 16S). Processes some mRNAs, and tRNAs when they are encoded in the rRNA operon. Processes pre-crRNA and tracrRNA of type II CRISPR loci if present in the organism.</text>
</comment>
<keyword evidence="13 15" id="KW-0460">Magnesium</keyword>
<keyword evidence="5 15" id="KW-0963">Cytoplasm</keyword>
<name>A0A8J6N5V1_9BACT</name>
<dbReference type="GO" id="GO:0010468">
    <property type="term" value="P:regulation of gene expression"/>
    <property type="evidence" value="ECO:0007669"/>
    <property type="project" value="TreeGrafter"/>
</dbReference>
<dbReference type="SMART" id="SM00535">
    <property type="entry name" value="RIBOc"/>
    <property type="match status" value="1"/>
</dbReference>
<dbReference type="InterPro" id="IPR011907">
    <property type="entry name" value="RNase_III"/>
</dbReference>
<dbReference type="InterPro" id="IPR036389">
    <property type="entry name" value="RNase_III_sf"/>
</dbReference>
<gene>
    <name evidence="15 18" type="primary">rnc</name>
    <name evidence="18" type="ORF">H8E80_08155</name>
</gene>
<dbReference type="GO" id="GO:0003725">
    <property type="term" value="F:double-stranded RNA binding"/>
    <property type="evidence" value="ECO:0007669"/>
    <property type="project" value="TreeGrafter"/>
</dbReference>
<feature type="domain" description="DRBM" evidence="16">
    <location>
        <begin position="162"/>
        <end position="230"/>
    </location>
</feature>
<feature type="active site" evidence="15">
    <location>
        <position position="124"/>
    </location>
</feature>
<feature type="binding site" evidence="15">
    <location>
        <position position="124"/>
    </location>
    <ligand>
        <name>Mg(2+)</name>
        <dbReference type="ChEBI" id="CHEBI:18420"/>
    </ligand>
</feature>
<evidence type="ECO:0000259" key="16">
    <source>
        <dbReference type="PROSITE" id="PS50137"/>
    </source>
</evidence>
<evidence type="ECO:0000256" key="10">
    <source>
        <dbReference type="ARBA" id="ARBA00022723"/>
    </source>
</evidence>
<dbReference type="PANTHER" id="PTHR11207">
    <property type="entry name" value="RIBONUCLEASE III"/>
    <property type="match status" value="1"/>
</dbReference>
<dbReference type="GO" id="GO:0046872">
    <property type="term" value="F:metal ion binding"/>
    <property type="evidence" value="ECO:0007669"/>
    <property type="project" value="UniProtKB-KW"/>
</dbReference>
<dbReference type="EC" id="3.1.26.3" evidence="15"/>
<dbReference type="SUPFAM" id="SSF54768">
    <property type="entry name" value="dsRNA-binding domain-like"/>
    <property type="match status" value="1"/>
</dbReference>
<reference evidence="18 19" key="1">
    <citation type="submission" date="2020-08" db="EMBL/GenBank/DDBJ databases">
        <title>Bridging the membrane lipid divide: bacteria of the FCB group superphylum have the potential to synthesize archaeal ether lipids.</title>
        <authorList>
            <person name="Villanueva L."/>
            <person name="Von Meijenfeldt F.A.B."/>
            <person name="Westbye A.B."/>
            <person name="Yadav S."/>
            <person name="Hopmans E.C."/>
            <person name="Dutilh B.E."/>
            <person name="Sinninghe Damste J.S."/>
        </authorList>
    </citation>
    <scope>NUCLEOTIDE SEQUENCE [LARGE SCALE GENOMIC DNA]</scope>
    <source>
        <strain evidence="18">NIOZ-UU82</strain>
    </source>
</reference>
<dbReference type="HAMAP" id="MF_00104">
    <property type="entry name" value="RNase_III"/>
    <property type="match status" value="1"/>
</dbReference>
<keyword evidence="11 15" id="KW-0255">Endonuclease</keyword>
<evidence type="ECO:0000259" key="17">
    <source>
        <dbReference type="PROSITE" id="PS50142"/>
    </source>
</evidence>
<comment type="subcellular location">
    <subcellularLocation>
        <location evidence="2 15">Cytoplasm</location>
    </subcellularLocation>
</comment>
<dbReference type="FunFam" id="1.10.1520.10:FF:000001">
    <property type="entry name" value="Ribonuclease 3"/>
    <property type="match status" value="1"/>
</dbReference>
<keyword evidence="6 15" id="KW-0698">rRNA processing</keyword>
<dbReference type="GO" id="GO:0006364">
    <property type="term" value="P:rRNA processing"/>
    <property type="evidence" value="ECO:0007669"/>
    <property type="project" value="UniProtKB-UniRule"/>
</dbReference>
<dbReference type="InterPro" id="IPR000999">
    <property type="entry name" value="RNase_III_dom"/>
</dbReference>
<evidence type="ECO:0000256" key="11">
    <source>
        <dbReference type="ARBA" id="ARBA00022759"/>
    </source>
</evidence>
<organism evidence="18 19">
    <name type="scientific">Candidatus Desulfaltia bathyphila</name>
    <dbReference type="NCBI Taxonomy" id="2841697"/>
    <lineage>
        <taxon>Bacteria</taxon>
        <taxon>Pseudomonadati</taxon>
        <taxon>Thermodesulfobacteriota</taxon>
        <taxon>Desulfobacteria</taxon>
        <taxon>Desulfobacterales</taxon>
        <taxon>Desulfobacterales incertae sedis</taxon>
        <taxon>Candidatus Desulfaltia</taxon>
    </lineage>
</organism>
<comment type="cofactor">
    <cofactor evidence="15">
        <name>Mg(2+)</name>
        <dbReference type="ChEBI" id="CHEBI:18420"/>
    </cofactor>
</comment>
<keyword evidence="14 15" id="KW-0694">RNA-binding</keyword>
<comment type="caution">
    <text evidence="18">The sequence shown here is derived from an EMBL/GenBank/DDBJ whole genome shotgun (WGS) entry which is preliminary data.</text>
</comment>
<dbReference type="FunFam" id="3.30.160.20:FF:000003">
    <property type="entry name" value="Ribonuclease 3"/>
    <property type="match status" value="1"/>
</dbReference>
<keyword evidence="10 15" id="KW-0479">Metal-binding</keyword>
<dbReference type="Gene3D" id="3.30.160.20">
    <property type="match status" value="1"/>
</dbReference>
<evidence type="ECO:0000256" key="14">
    <source>
        <dbReference type="ARBA" id="ARBA00022884"/>
    </source>
</evidence>
<keyword evidence="7 15" id="KW-0507">mRNA processing</keyword>
<evidence type="ECO:0000256" key="4">
    <source>
        <dbReference type="ARBA" id="ARBA00011738"/>
    </source>
</evidence>
<evidence type="ECO:0000256" key="5">
    <source>
        <dbReference type="ARBA" id="ARBA00022490"/>
    </source>
</evidence>
<dbReference type="PANTHER" id="PTHR11207:SF0">
    <property type="entry name" value="RIBONUCLEASE 3"/>
    <property type="match status" value="1"/>
</dbReference>
<dbReference type="Pfam" id="PF00035">
    <property type="entry name" value="dsrm"/>
    <property type="match status" value="1"/>
</dbReference>
<keyword evidence="9 15" id="KW-0540">Nuclease</keyword>
<feature type="binding site" evidence="15">
    <location>
        <position position="121"/>
    </location>
    <ligand>
        <name>Mg(2+)</name>
        <dbReference type="ChEBI" id="CHEBI:18420"/>
    </ligand>
</feature>
<dbReference type="PROSITE" id="PS50142">
    <property type="entry name" value="RNASE_3_2"/>
    <property type="match status" value="1"/>
</dbReference>
<dbReference type="GO" id="GO:0019843">
    <property type="term" value="F:rRNA binding"/>
    <property type="evidence" value="ECO:0007669"/>
    <property type="project" value="UniProtKB-KW"/>
</dbReference>
<feature type="binding site" evidence="15">
    <location>
        <position position="48"/>
    </location>
    <ligand>
        <name>Mg(2+)</name>
        <dbReference type="ChEBI" id="CHEBI:18420"/>
    </ligand>
</feature>
<evidence type="ECO:0000313" key="19">
    <source>
        <dbReference type="Proteomes" id="UP000603545"/>
    </source>
</evidence>
<evidence type="ECO:0000313" key="18">
    <source>
        <dbReference type="EMBL" id="MBC8199999.1"/>
    </source>
</evidence>
<sequence length="235" mass="26322">MDQIDLSEFEQNFLYKFNNINILEEALSHSSFVNEQLGTDMKDNERLEFLGDAVLDLVIGHILMQRYPDMNEGDLSRMRAILVNESQLATIAYKIDLGRYVKLGKGEIQTNGKEKKSILADTFEAVIAAVYLDGGFDAVFKIINAHFSSLFHLVSAPAADHDYKSRIQELVQETHNAAPVYRVISASGPDHDKTFRVQLKVYEVVVEGIGKSKKAAEQDAAKKALKILTKNDNNT</sequence>
<evidence type="ECO:0000256" key="13">
    <source>
        <dbReference type="ARBA" id="ARBA00022842"/>
    </source>
</evidence>
<dbReference type="NCBIfam" id="TIGR02191">
    <property type="entry name" value="RNaseIII"/>
    <property type="match status" value="1"/>
</dbReference>
<keyword evidence="15" id="KW-0699">rRNA-binding</keyword>
<comment type="catalytic activity">
    <reaction evidence="1 15">
        <text>Endonucleolytic cleavage to 5'-phosphomonoester.</text>
        <dbReference type="EC" id="3.1.26.3"/>
    </reaction>
</comment>
<dbReference type="Gene3D" id="1.10.1520.10">
    <property type="entry name" value="Ribonuclease III domain"/>
    <property type="match status" value="1"/>
</dbReference>
<evidence type="ECO:0000256" key="9">
    <source>
        <dbReference type="ARBA" id="ARBA00022722"/>
    </source>
</evidence>
<dbReference type="GO" id="GO:0005737">
    <property type="term" value="C:cytoplasm"/>
    <property type="evidence" value="ECO:0007669"/>
    <property type="project" value="UniProtKB-SubCell"/>
</dbReference>
<evidence type="ECO:0000256" key="1">
    <source>
        <dbReference type="ARBA" id="ARBA00000109"/>
    </source>
</evidence>
<feature type="active site" evidence="15">
    <location>
        <position position="52"/>
    </location>
</feature>
<dbReference type="CDD" id="cd00593">
    <property type="entry name" value="RIBOc"/>
    <property type="match status" value="1"/>
</dbReference>
<accession>A0A8J6N5V1</accession>
<evidence type="ECO:0000256" key="7">
    <source>
        <dbReference type="ARBA" id="ARBA00022664"/>
    </source>
</evidence>
<evidence type="ECO:0000256" key="2">
    <source>
        <dbReference type="ARBA" id="ARBA00004496"/>
    </source>
</evidence>
<dbReference type="GO" id="GO:0042802">
    <property type="term" value="F:identical protein binding"/>
    <property type="evidence" value="ECO:0007669"/>
    <property type="project" value="UniProtKB-ARBA"/>
</dbReference>
<dbReference type="PROSITE" id="PS50137">
    <property type="entry name" value="DS_RBD"/>
    <property type="match status" value="1"/>
</dbReference>
<proteinExistence type="inferred from homology"/>